<dbReference type="EMBL" id="JANPWB010000014">
    <property type="protein sequence ID" value="KAJ1101011.1"/>
    <property type="molecule type" value="Genomic_DNA"/>
</dbReference>
<gene>
    <name evidence="7" type="ORF">NDU88_006086</name>
</gene>
<evidence type="ECO:0000256" key="2">
    <source>
        <dbReference type="ARBA" id="ARBA00022692"/>
    </source>
</evidence>
<comment type="subcellular location">
    <subcellularLocation>
        <location evidence="1">Membrane</location>
        <topology evidence="1">Multi-pass membrane protein</topology>
    </subcellularLocation>
</comment>
<reference evidence="7" key="1">
    <citation type="journal article" date="2022" name="bioRxiv">
        <title>Sequencing and chromosome-scale assembly of the giantPleurodeles waltlgenome.</title>
        <authorList>
            <person name="Brown T."/>
            <person name="Elewa A."/>
            <person name="Iarovenko S."/>
            <person name="Subramanian E."/>
            <person name="Araus A.J."/>
            <person name="Petzold A."/>
            <person name="Susuki M."/>
            <person name="Suzuki K.-i.T."/>
            <person name="Hayashi T."/>
            <person name="Toyoda A."/>
            <person name="Oliveira C."/>
            <person name="Osipova E."/>
            <person name="Leigh N.D."/>
            <person name="Simon A."/>
            <person name="Yun M.H."/>
        </authorList>
    </citation>
    <scope>NUCLEOTIDE SEQUENCE</scope>
    <source>
        <strain evidence="7">20211129_DDA</strain>
        <tissue evidence="7">Liver</tissue>
    </source>
</reference>
<dbReference type="PANTHER" id="PTHR23291">
    <property type="entry name" value="BAX INHIBITOR-RELATED"/>
    <property type="match status" value="1"/>
</dbReference>
<comment type="caution">
    <text evidence="7">The sequence shown here is derived from an EMBL/GenBank/DDBJ whole genome shotgun (WGS) entry which is preliminary data.</text>
</comment>
<evidence type="ECO:0008006" key="9">
    <source>
        <dbReference type="Google" id="ProtNLM"/>
    </source>
</evidence>
<evidence type="ECO:0000256" key="6">
    <source>
        <dbReference type="SAM" id="Phobius"/>
    </source>
</evidence>
<feature type="transmembrane region" description="Helical" evidence="6">
    <location>
        <begin position="259"/>
        <end position="277"/>
    </location>
</feature>
<keyword evidence="8" id="KW-1185">Reference proteome</keyword>
<feature type="transmembrane region" description="Helical" evidence="6">
    <location>
        <begin position="202"/>
        <end position="220"/>
    </location>
</feature>
<name>A0AAV7MB74_PLEWA</name>
<dbReference type="Pfam" id="PF01027">
    <property type="entry name" value="Bax1-I"/>
    <property type="match status" value="1"/>
</dbReference>
<evidence type="ECO:0000256" key="3">
    <source>
        <dbReference type="ARBA" id="ARBA00022989"/>
    </source>
</evidence>
<evidence type="ECO:0000313" key="7">
    <source>
        <dbReference type="EMBL" id="KAJ1101011.1"/>
    </source>
</evidence>
<evidence type="ECO:0000256" key="4">
    <source>
        <dbReference type="ARBA" id="ARBA00023136"/>
    </source>
</evidence>
<feature type="region of interest" description="Disordered" evidence="5">
    <location>
        <begin position="1"/>
        <end position="89"/>
    </location>
</feature>
<dbReference type="PANTHER" id="PTHR23291:SF47">
    <property type="entry name" value="TRANSMEMBRANE BAX INHIBITOR MOTIF CONTAINING 7"/>
    <property type="match status" value="1"/>
</dbReference>
<feature type="transmembrane region" description="Helical" evidence="6">
    <location>
        <begin position="169"/>
        <end position="190"/>
    </location>
</feature>
<proteinExistence type="predicted"/>
<evidence type="ECO:0000256" key="1">
    <source>
        <dbReference type="ARBA" id="ARBA00004141"/>
    </source>
</evidence>
<evidence type="ECO:0000313" key="8">
    <source>
        <dbReference type="Proteomes" id="UP001066276"/>
    </source>
</evidence>
<keyword evidence="4 6" id="KW-0472">Membrane</keyword>
<feature type="transmembrane region" description="Helical" evidence="6">
    <location>
        <begin position="349"/>
        <end position="371"/>
    </location>
</feature>
<organism evidence="7 8">
    <name type="scientific">Pleurodeles waltl</name>
    <name type="common">Iberian ribbed newt</name>
    <dbReference type="NCBI Taxonomy" id="8319"/>
    <lineage>
        <taxon>Eukaryota</taxon>
        <taxon>Metazoa</taxon>
        <taxon>Chordata</taxon>
        <taxon>Craniata</taxon>
        <taxon>Vertebrata</taxon>
        <taxon>Euteleostomi</taxon>
        <taxon>Amphibia</taxon>
        <taxon>Batrachia</taxon>
        <taxon>Caudata</taxon>
        <taxon>Salamandroidea</taxon>
        <taxon>Salamandridae</taxon>
        <taxon>Pleurodelinae</taxon>
        <taxon>Pleurodeles</taxon>
    </lineage>
</organism>
<dbReference type="Proteomes" id="UP001066276">
    <property type="component" value="Chromosome 10"/>
</dbReference>
<sequence length="375" mass="41119">MSAQADHAPPGVDATARAAEPDHSKSPTGSEKPQEKMEKGGPPPQAVYQYGASQYPQSAGGPYPPQPYQHPQYPADPRLAPYPPGETYPGVGQASYPPPPPPFYYPQGAIPGAPVAPPYSASQPPMAQQAFLGDNDVDVEGLPPEYESPMGGSTVFSDQAIRRAFIKKVYLTLAVQLVLTVGIICMFIYWKTLKDWVKDNSWFSYALFPVIFILIIVLACCDNARRKVPGNFILLGLFTVFEGLMLGAVSALFEADAVMWAVGATAFVTLGLSLFAFQTKWDFTMTYGILWVVVLALFAFGILCAIIRSFWLQIVYASIGTLLFAVYLVVDTQIMLGGKHRYSLSPEEYIFAALNLYIDIVNMFLFLLQIIGLSR</sequence>
<feature type="transmembrane region" description="Helical" evidence="6">
    <location>
        <begin position="232"/>
        <end position="253"/>
    </location>
</feature>
<accession>A0AAV7MB74</accession>
<protein>
    <recommendedName>
        <fullName evidence="9">Protein lifeguard 1</fullName>
    </recommendedName>
</protein>
<keyword evidence="2 6" id="KW-0812">Transmembrane</keyword>
<dbReference type="GO" id="GO:0016020">
    <property type="term" value="C:membrane"/>
    <property type="evidence" value="ECO:0007669"/>
    <property type="project" value="UniProtKB-SubCell"/>
</dbReference>
<evidence type="ECO:0000256" key="5">
    <source>
        <dbReference type="SAM" id="MobiDB-lite"/>
    </source>
</evidence>
<dbReference type="CDD" id="cd10428">
    <property type="entry name" value="LFG_like"/>
    <property type="match status" value="1"/>
</dbReference>
<feature type="transmembrane region" description="Helical" evidence="6">
    <location>
        <begin position="289"/>
        <end position="308"/>
    </location>
</feature>
<dbReference type="AlphaFoldDB" id="A0AAV7MB74"/>
<dbReference type="InterPro" id="IPR006214">
    <property type="entry name" value="Bax_inhibitor_1-related"/>
</dbReference>
<feature type="transmembrane region" description="Helical" evidence="6">
    <location>
        <begin position="314"/>
        <end position="337"/>
    </location>
</feature>
<keyword evidence="3 6" id="KW-1133">Transmembrane helix</keyword>